<dbReference type="GO" id="GO:0034455">
    <property type="term" value="C:t-UTP complex"/>
    <property type="evidence" value="ECO:0007669"/>
    <property type="project" value="TreeGrafter"/>
</dbReference>
<dbReference type="InterPro" id="IPR046351">
    <property type="entry name" value="UTP4"/>
</dbReference>
<evidence type="ECO:0008006" key="4">
    <source>
        <dbReference type="Google" id="ProtNLM"/>
    </source>
</evidence>
<protein>
    <recommendedName>
        <fullName evidence="4">Anaphase-promoting complex subunit 4 WD40 domain-containing protein</fullName>
    </recommendedName>
</protein>
<keyword evidence="3" id="KW-1185">Reference proteome</keyword>
<dbReference type="InterPro" id="IPR015943">
    <property type="entry name" value="WD40/YVTN_repeat-like_dom_sf"/>
</dbReference>
<dbReference type="OrthoDB" id="8883818at2759"/>
<dbReference type="PANTHER" id="PTHR44163">
    <property type="entry name" value="U3 SMALL NUCLEOLAR RNA-ASSOCIATED PROTEIN 4 HOMOLOG"/>
    <property type="match status" value="1"/>
</dbReference>
<dbReference type="Proteomes" id="UP000218231">
    <property type="component" value="Unassembled WGS sequence"/>
</dbReference>
<organism evidence="2 3">
    <name type="scientific">Diploscapter pachys</name>
    <dbReference type="NCBI Taxonomy" id="2018661"/>
    <lineage>
        <taxon>Eukaryota</taxon>
        <taxon>Metazoa</taxon>
        <taxon>Ecdysozoa</taxon>
        <taxon>Nematoda</taxon>
        <taxon>Chromadorea</taxon>
        <taxon>Rhabditida</taxon>
        <taxon>Rhabditina</taxon>
        <taxon>Rhabditomorpha</taxon>
        <taxon>Rhabditoidea</taxon>
        <taxon>Rhabditidae</taxon>
        <taxon>Diploscapter</taxon>
    </lineage>
</organism>
<dbReference type="SUPFAM" id="SSF50978">
    <property type="entry name" value="WD40 repeat-like"/>
    <property type="match status" value="1"/>
</dbReference>
<name>A0A2A2KI84_9BILA</name>
<dbReference type="PANTHER" id="PTHR44163:SF1">
    <property type="entry name" value="U3 SMALL NUCLEOLAR RNA-ASSOCIATED PROTEIN 4 HOMOLOG"/>
    <property type="match status" value="1"/>
</dbReference>
<feature type="region of interest" description="Disordered" evidence="1">
    <location>
        <begin position="1"/>
        <end position="22"/>
    </location>
</feature>
<proteinExistence type="predicted"/>
<sequence>MTHLDLKLEERSDVSRQGQSTQSMVVHKQTGKLFVARKGRNDEPNDTIEQLNILSLPIVVPERVISPNNGRIESMHCVGNRLVCTHLNGAISIVDIHSASVKRVQICPSPLWECCPFQSDSVCLVSNSDLLYIYDCKAGLVTKSISLGIDKRLFSVAAQGNTIAVGANDCITIIQDGRIKHTLKLERKEKRFPIIVWCLSFCKNNILVSGDSRGNVSFWNTQNGALIKSLIALQADVLSLCATSENVVVCAGVDPSITYVKQVSNDYTIVNVKRGPKRDVKAIVEFDGSMIVGGEDHDLFYCRAYCTPINLQYSKYSLVSEKLTATRGWNQLDIWYNGGVEKKALDEEWIPSEAPSYLARIYSGKKLPITSCDLSSSGDVLVISTSEETCSYKLNPTSKKISKPTTTILKSASALKIIEKSTAVLMCTDDFKLIKFELTGRDSEGDGESLILEQTGCGIVTQLCVSSDEQQAAVLTTRLQVFLISLKRDDSHLIRVNLPIDLCFIQSNLAVLSGFETNKEPTGVAKILNVFGPSGGSPIHSAPSSLLFDSPDRPVSISSNHKHLLVASKNGSFVVFDQDLETIYGPFGAFAAAERIPSSVSLRPFVTTSSGKDSASSRAVALFLGPLEGPNLAPFKLHKFGQQ</sequence>
<dbReference type="GO" id="GO:0032040">
    <property type="term" value="C:small-subunit processome"/>
    <property type="evidence" value="ECO:0007669"/>
    <property type="project" value="TreeGrafter"/>
</dbReference>
<dbReference type="STRING" id="2018661.A0A2A2KI84"/>
<dbReference type="EMBL" id="LIAE01008561">
    <property type="protein sequence ID" value="PAV73635.1"/>
    <property type="molecule type" value="Genomic_DNA"/>
</dbReference>
<dbReference type="GO" id="GO:0003723">
    <property type="term" value="F:RNA binding"/>
    <property type="evidence" value="ECO:0007669"/>
    <property type="project" value="TreeGrafter"/>
</dbReference>
<dbReference type="SUPFAM" id="SSF69322">
    <property type="entry name" value="Tricorn protease domain 2"/>
    <property type="match status" value="1"/>
</dbReference>
<evidence type="ECO:0000313" key="2">
    <source>
        <dbReference type="EMBL" id="PAV73635.1"/>
    </source>
</evidence>
<accession>A0A2A2KI84</accession>
<feature type="compositionally biased region" description="Basic and acidic residues" evidence="1">
    <location>
        <begin position="1"/>
        <end position="14"/>
    </location>
</feature>
<evidence type="ECO:0000313" key="3">
    <source>
        <dbReference type="Proteomes" id="UP000218231"/>
    </source>
</evidence>
<dbReference type="AlphaFoldDB" id="A0A2A2KI84"/>
<comment type="caution">
    <text evidence="2">The sequence shown here is derived from an EMBL/GenBank/DDBJ whole genome shotgun (WGS) entry which is preliminary data.</text>
</comment>
<gene>
    <name evidence="2" type="ORF">WR25_00608</name>
</gene>
<dbReference type="InterPro" id="IPR036322">
    <property type="entry name" value="WD40_repeat_dom_sf"/>
</dbReference>
<dbReference type="Gene3D" id="2.130.10.10">
    <property type="entry name" value="YVTN repeat-like/Quinoprotein amine dehydrogenase"/>
    <property type="match status" value="1"/>
</dbReference>
<reference evidence="2 3" key="1">
    <citation type="journal article" date="2017" name="Curr. Biol.">
        <title>Genome architecture and evolution of a unichromosomal asexual nematode.</title>
        <authorList>
            <person name="Fradin H."/>
            <person name="Zegar C."/>
            <person name="Gutwein M."/>
            <person name="Lucas J."/>
            <person name="Kovtun M."/>
            <person name="Corcoran D."/>
            <person name="Baugh L.R."/>
            <person name="Kiontke K."/>
            <person name="Gunsalus K."/>
            <person name="Fitch D.H."/>
            <person name="Piano F."/>
        </authorList>
    </citation>
    <scope>NUCLEOTIDE SEQUENCE [LARGE SCALE GENOMIC DNA]</scope>
    <source>
        <strain evidence="2">PF1309</strain>
    </source>
</reference>
<dbReference type="GO" id="GO:0000462">
    <property type="term" value="P:maturation of SSU-rRNA from tricistronic rRNA transcript (SSU-rRNA, 5.8S rRNA, LSU-rRNA)"/>
    <property type="evidence" value="ECO:0007669"/>
    <property type="project" value="InterPro"/>
</dbReference>
<dbReference type="GO" id="GO:0030686">
    <property type="term" value="C:90S preribosome"/>
    <property type="evidence" value="ECO:0007669"/>
    <property type="project" value="InterPro"/>
</dbReference>
<evidence type="ECO:0000256" key="1">
    <source>
        <dbReference type="SAM" id="MobiDB-lite"/>
    </source>
</evidence>